<feature type="chain" id="PRO_5047354781" description="Lipoprotein" evidence="2">
    <location>
        <begin position="21"/>
        <end position="134"/>
    </location>
</feature>
<name>A0ABM6JXZ5_SPOUR</name>
<reference evidence="3 4" key="1">
    <citation type="submission" date="2016-04" db="EMBL/GenBank/DDBJ databases">
        <title>Comparative Genomics and Epigenetics of Sporosarcina ureae.</title>
        <authorList>
            <person name="Oliver A.S."/>
            <person name="Cooper K.K."/>
        </authorList>
    </citation>
    <scope>NUCLEOTIDE SEQUENCE [LARGE SCALE GENOMIC DNA]</scope>
    <source>
        <strain evidence="3 4">S204</strain>
    </source>
</reference>
<feature type="compositionally biased region" description="Low complexity" evidence="1">
    <location>
        <begin position="111"/>
        <end position="120"/>
    </location>
</feature>
<feature type="signal peptide" evidence="2">
    <location>
        <begin position="1"/>
        <end position="20"/>
    </location>
</feature>
<dbReference type="Proteomes" id="UP000192486">
    <property type="component" value="Chromosome"/>
</dbReference>
<evidence type="ECO:0000313" key="3">
    <source>
        <dbReference type="EMBL" id="ARF14876.1"/>
    </source>
</evidence>
<organism evidence="3 4">
    <name type="scientific">Sporosarcina ureae</name>
    <dbReference type="NCBI Taxonomy" id="1571"/>
    <lineage>
        <taxon>Bacteria</taxon>
        <taxon>Bacillati</taxon>
        <taxon>Bacillota</taxon>
        <taxon>Bacilli</taxon>
        <taxon>Bacillales</taxon>
        <taxon>Caryophanaceae</taxon>
        <taxon>Sporosarcina</taxon>
    </lineage>
</organism>
<feature type="compositionally biased region" description="Basic and acidic residues" evidence="1">
    <location>
        <begin position="125"/>
        <end position="134"/>
    </location>
</feature>
<feature type="compositionally biased region" description="Acidic residues" evidence="1">
    <location>
        <begin position="67"/>
        <end position="81"/>
    </location>
</feature>
<evidence type="ECO:0000256" key="1">
    <source>
        <dbReference type="SAM" id="MobiDB-lite"/>
    </source>
</evidence>
<proteinExistence type="predicted"/>
<evidence type="ECO:0000313" key="4">
    <source>
        <dbReference type="Proteomes" id="UP000192486"/>
    </source>
</evidence>
<sequence>MIRKALPVVFASALVLTACNTNDGALPNNNETPMQDVERDNTPNDNQRMGPNLDGLDDNDDRGIMDNDGEGIMDGDGEGILEDTREGIEKTREELIDDNNENHGARDDNNMDGNMNGSDSAPDGVLRDGDRKTR</sequence>
<accession>A0ABM6JXZ5</accession>
<dbReference type="PROSITE" id="PS51257">
    <property type="entry name" value="PROKAR_LIPOPROTEIN"/>
    <property type="match status" value="1"/>
</dbReference>
<evidence type="ECO:0000256" key="2">
    <source>
        <dbReference type="SAM" id="SignalP"/>
    </source>
</evidence>
<feature type="region of interest" description="Disordered" evidence="1">
    <location>
        <begin position="20"/>
        <end position="134"/>
    </location>
</feature>
<evidence type="ECO:0008006" key="5">
    <source>
        <dbReference type="Google" id="ProtNLM"/>
    </source>
</evidence>
<protein>
    <recommendedName>
        <fullName evidence="5">Lipoprotein</fullName>
    </recommendedName>
</protein>
<gene>
    <name evidence="3" type="ORF">SporoS204_12370</name>
</gene>
<dbReference type="RefSeq" id="WP_029053428.1">
    <property type="nucleotide sequence ID" value="NZ_CP015108.1"/>
</dbReference>
<feature type="compositionally biased region" description="Basic and acidic residues" evidence="1">
    <location>
        <begin position="82"/>
        <end position="109"/>
    </location>
</feature>
<feature type="compositionally biased region" description="Polar residues" evidence="1">
    <location>
        <begin position="20"/>
        <end position="33"/>
    </location>
</feature>
<dbReference type="EMBL" id="CP015108">
    <property type="protein sequence ID" value="ARF14876.1"/>
    <property type="molecule type" value="Genomic_DNA"/>
</dbReference>
<keyword evidence="4" id="KW-1185">Reference proteome</keyword>
<keyword evidence="2" id="KW-0732">Signal</keyword>